<dbReference type="eggNOG" id="COG1317">
    <property type="taxonomic scope" value="Bacteria"/>
</dbReference>
<feature type="domain" description="Flagellar assembly protein FliH/Type III secretion system HrpE" evidence="7">
    <location>
        <begin position="99"/>
        <end position="215"/>
    </location>
</feature>
<dbReference type="InterPro" id="IPR018035">
    <property type="entry name" value="Flagellar_FliH/T3SS_HrpE"/>
</dbReference>
<organism evidence="8 9">
    <name type="scientific">Sanguibacter keddieii (strain ATCC 51767 / DSM 10542 / NCFB 3025 / ST-74)</name>
    <dbReference type="NCBI Taxonomy" id="446469"/>
    <lineage>
        <taxon>Bacteria</taxon>
        <taxon>Bacillati</taxon>
        <taxon>Actinomycetota</taxon>
        <taxon>Actinomycetes</taxon>
        <taxon>Micrococcales</taxon>
        <taxon>Sanguibacteraceae</taxon>
        <taxon>Sanguibacter</taxon>
    </lineage>
</organism>
<evidence type="ECO:0000256" key="2">
    <source>
        <dbReference type="ARBA" id="ARBA00006602"/>
    </source>
</evidence>
<dbReference type="PANTHER" id="PTHR34982:SF1">
    <property type="entry name" value="FLAGELLAR ASSEMBLY PROTEIN FLIH"/>
    <property type="match status" value="1"/>
</dbReference>
<dbReference type="AlphaFoldDB" id="D1BD13"/>
<keyword evidence="9" id="KW-1185">Reference proteome</keyword>
<dbReference type="HOGENOM" id="CLU_1189232_0_0_11"/>
<evidence type="ECO:0000259" key="7">
    <source>
        <dbReference type="Pfam" id="PF02108"/>
    </source>
</evidence>
<evidence type="ECO:0000256" key="4">
    <source>
        <dbReference type="ARBA" id="ARBA00022795"/>
    </source>
</evidence>
<dbReference type="GO" id="GO:0044781">
    <property type="term" value="P:bacterial-type flagellum organization"/>
    <property type="evidence" value="ECO:0007669"/>
    <property type="project" value="UniProtKB-KW"/>
</dbReference>
<dbReference type="Pfam" id="PF02108">
    <property type="entry name" value="FliH"/>
    <property type="match status" value="1"/>
</dbReference>
<evidence type="ECO:0000256" key="6">
    <source>
        <dbReference type="ARBA" id="ARBA00023225"/>
    </source>
</evidence>
<protein>
    <recommendedName>
        <fullName evidence="7">Flagellar assembly protein FliH/Type III secretion system HrpE domain-containing protein</fullName>
    </recommendedName>
</protein>
<evidence type="ECO:0000256" key="1">
    <source>
        <dbReference type="ARBA" id="ARBA00003041"/>
    </source>
</evidence>
<dbReference type="KEGG" id="ske:Sked_31200"/>
<keyword evidence="6" id="KW-1006">Bacterial flagellum protein export</keyword>
<evidence type="ECO:0000256" key="5">
    <source>
        <dbReference type="ARBA" id="ARBA00022927"/>
    </source>
</evidence>
<comment type="similarity">
    <text evidence="2">Belongs to the FliH family.</text>
</comment>
<keyword evidence="3" id="KW-0813">Transport</keyword>
<evidence type="ECO:0000313" key="8">
    <source>
        <dbReference type="EMBL" id="ACZ23017.1"/>
    </source>
</evidence>
<dbReference type="STRING" id="446469.Sked_31200"/>
<dbReference type="Proteomes" id="UP000000322">
    <property type="component" value="Chromosome"/>
</dbReference>
<evidence type="ECO:0000256" key="3">
    <source>
        <dbReference type="ARBA" id="ARBA00022448"/>
    </source>
</evidence>
<keyword evidence="5" id="KW-0653">Protein transport</keyword>
<name>D1BD13_SANKS</name>
<dbReference type="PANTHER" id="PTHR34982">
    <property type="entry name" value="YOP PROTEINS TRANSLOCATION PROTEIN L"/>
    <property type="match status" value="1"/>
</dbReference>
<comment type="function">
    <text evidence="1">Needed for flagellar regrowth and assembly.</text>
</comment>
<keyword evidence="4" id="KW-1005">Bacterial flagellum biogenesis</keyword>
<dbReference type="OrthoDB" id="5114026at2"/>
<reference evidence="8 9" key="1">
    <citation type="journal article" date="2009" name="Stand. Genomic Sci.">
        <title>Complete genome sequence of Sanguibacter keddieii type strain (ST-74).</title>
        <authorList>
            <person name="Ivanova N."/>
            <person name="Sikorski J."/>
            <person name="Sims D."/>
            <person name="Brettin T."/>
            <person name="Detter J.C."/>
            <person name="Han C."/>
            <person name="Lapidus A."/>
            <person name="Copeland A."/>
            <person name="Glavina Del Rio T."/>
            <person name="Nolan M."/>
            <person name="Chen F."/>
            <person name="Lucas S."/>
            <person name="Tice H."/>
            <person name="Cheng J.F."/>
            <person name="Bruce D."/>
            <person name="Goodwin L."/>
            <person name="Pitluck S."/>
            <person name="Pati A."/>
            <person name="Mavromatis K."/>
            <person name="Chen A."/>
            <person name="Palaniappan K."/>
            <person name="D'haeseleer P."/>
            <person name="Chain P."/>
            <person name="Bristow J."/>
            <person name="Eisen J.A."/>
            <person name="Markowitz V."/>
            <person name="Hugenholtz P."/>
            <person name="Goker M."/>
            <person name="Pukall R."/>
            <person name="Klenk H.P."/>
            <person name="Kyrpides N.C."/>
        </authorList>
    </citation>
    <scope>NUCLEOTIDE SEQUENCE [LARGE SCALE GENOMIC DNA]</scope>
    <source>
        <strain evidence="9">ATCC 51767 / DSM 10542 / NCFB 3025 / ST-74</strain>
    </source>
</reference>
<dbReference type="InterPro" id="IPR051472">
    <property type="entry name" value="T3SS_Stator/FliH"/>
</dbReference>
<proteinExistence type="inferred from homology"/>
<evidence type="ECO:0000313" key="9">
    <source>
        <dbReference type="Proteomes" id="UP000000322"/>
    </source>
</evidence>
<gene>
    <name evidence="8" type="ordered locus">Sked_31200</name>
</gene>
<sequence length="233" mass="23975">MSPDAPAFGSARLTVVADDRVRETQERARVAGYAAGFAAGSRAAAGATETLHTRLESQARAAEAARLAEHAAALSVLNRASQAAGARVVPVLDDARGLLYTGALELARAVLGVELADHARSARAAVVRALDVPHDVQVQTVRLHPADLAEVRAAEAARTAAGESAPAPAAAPGSPVLPPLDGVRLVADPSLARGDAVSTFEGGFFDARIETAFTRAVEALRTSVELVPSDEPR</sequence>
<accession>D1BD13</accession>
<dbReference type="GO" id="GO:0005829">
    <property type="term" value="C:cytosol"/>
    <property type="evidence" value="ECO:0007669"/>
    <property type="project" value="TreeGrafter"/>
</dbReference>
<dbReference type="RefSeq" id="WP_012868085.1">
    <property type="nucleotide sequence ID" value="NC_013521.1"/>
</dbReference>
<dbReference type="GO" id="GO:0015031">
    <property type="term" value="P:protein transport"/>
    <property type="evidence" value="ECO:0007669"/>
    <property type="project" value="UniProtKB-KW"/>
</dbReference>
<dbReference type="EMBL" id="CP001819">
    <property type="protein sequence ID" value="ACZ23017.1"/>
    <property type="molecule type" value="Genomic_DNA"/>
</dbReference>